<gene>
    <name evidence="1" type="ORF">QFC21_002561</name>
</gene>
<dbReference type="EMBL" id="JASBWT010000007">
    <property type="protein sequence ID" value="KAJ9103139.1"/>
    <property type="molecule type" value="Genomic_DNA"/>
</dbReference>
<organism evidence="1 2">
    <name type="scientific">Naganishia friedmannii</name>
    <dbReference type="NCBI Taxonomy" id="89922"/>
    <lineage>
        <taxon>Eukaryota</taxon>
        <taxon>Fungi</taxon>
        <taxon>Dikarya</taxon>
        <taxon>Basidiomycota</taxon>
        <taxon>Agaricomycotina</taxon>
        <taxon>Tremellomycetes</taxon>
        <taxon>Filobasidiales</taxon>
        <taxon>Filobasidiaceae</taxon>
        <taxon>Naganishia</taxon>
    </lineage>
</organism>
<evidence type="ECO:0000313" key="1">
    <source>
        <dbReference type="EMBL" id="KAJ9103139.1"/>
    </source>
</evidence>
<proteinExistence type="predicted"/>
<dbReference type="Proteomes" id="UP001227268">
    <property type="component" value="Unassembled WGS sequence"/>
</dbReference>
<sequence>MDSLLSTQSPKKRGQKTKAGSYPDHLRNVTSAIQTLSEAVIGERHEDAEGSASEPWNKDRSQSFELLLTVLQTVMKAKPKQHPLDYKGQDKRNDEIFSEYSNWINGLGEATKLYEELDLASLLLAKSRTTKLFQLICDFQQAFVAWQSYIIAVTTGYWSQWLVRRNRVTELRDRAKATERVTSALFELCRAEQVRLATSIRPRGQARKQKEAVLDDWTDDLTSSAGESEGEGEPDDLTRNGGSNASDTIHGSGTAEVQSTLALRNLSSNQTDVGMRLAYSKVHSDSLNTT</sequence>
<name>A0ACC2VVV8_9TREE</name>
<protein>
    <submittedName>
        <fullName evidence="1">Uncharacterized protein</fullName>
    </submittedName>
</protein>
<accession>A0ACC2VVV8</accession>
<keyword evidence="2" id="KW-1185">Reference proteome</keyword>
<comment type="caution">
    <text evidence="1">The sequence shown here is derived from an EMBL/GenBank/DDBJ whole genome shotgun (WGS) entry which is preliminary data.</text>
</comment>
<reference evidence="1" key="1">
    <citation type="submission" date="2023-04" db="EMBL/GenBank/DDBJ databases">
        <title>Draft Genome sequencing of Naganishia species isolated from polar environments using Oxford Nanopore Technology.</title>
        <authorList>
            <person name="Leo P."/>
            <person name="Venkateswaran K."/>
        </authorList>
    </citation>
    <scope>NUCLEOTIDE SEQUENCE</scope>
    <source>
        <strain evidence="1">MNA-CCFEE 5423</strain>
    </source>
</reference>
<evidence type="ECO:0000313" key="2">
    <source>
        <dbReference type="Proteomes" id="UP001227268"/>
    </source>
</evidence>